<accession>A0AA41G5B7</accession>
<proteinExistence type="predicted"/>
<dbReference type="Proteomes" id="UP001166304">
    <property type="component" value="Unassembled WGS sequence"/>
</dbReference>
<protein>
    <submittedName>
        <fullName evidence="1">Uncharacterized protein</fullName>
    </submittedName>
</protein>
<keyword evidence="2" id="KW-1185">Reference proteome</keyword>
<gene>
    <name evidence="1" type="ORF">KTS37_19135</name>
</gene>
<evidence type="ECO:0000313" key="1">
    <source>
        <dbReference type="EMBL" id="MBV0903904.1"/>
    </source>
</evidence>
<name>A0AA41G5B7_9EURY</name>
<dbReference type="RefSeq" id="WP_162415258.1">
    <property type="nucleotide sequence ID" value="NZ_JAHQXE010000009.1"/>
</dbReference>
<dbReference type="AlphaFoldDB" id="A0AA41G5B7"/>
<reference evidence="1" key="1">
    <citation type="submission" date="2021-06" db="EMBL/GenBank/DDBJ databases">
        <title>New haloarchaea isolates fom saline soil.</title>
        <authorList>
            <person name="Duran-Viseras A."/>
            <person name="Sanchez-Porro C.S."/>
            <person name="Ventosa A."/>
        </authorList>
    </citation>
    <scope>NUCLEOTIDE SEQUENCE</scope>
    <source>
        <strain evidence="1">JCM 18369</strain>
    </source>
</reference>
<dbReference type="EMBL" id="JAHQXE010000009">
    <property type="protein sequence ID" value="MBV0903904.1"/>
    <property type="molecule type" value="Genomic_DNA"/>
</dbReference>
<comment type="caution">
    <text evidence="1">The sequence shown here is derived from an EMBL/GenBank/DDBJ whole genome shotgun (WGS) entry which is preliminary data.</text>
</comment>
<organism evidence="1 2">
    <name type="scientific">Haloarcula salina</name>
    <dbReference type="NCBI Taxonomy" id="1429914"/>
    <lineage>
        <taxon>Archaea</taxon>
        <taxon>Methanobacteriati</taxon>
        <taxon>Methanobacteriota</taxon>
        <taxon>Stenosarchaea group</taxon>
        <taxon>Halobacteria</taxon>
        <taxon>Halobacteriales</taxon>
        <taxon>Haloarculaceae</taxon>
        <taxon>Haloarcula</taxon>
    </lineage>
</organism>
<sequence length="281" mass="31575">MDWFKKIKNSSSKGKSIILGDRMSGAIIGLLLAVLIQPYATAFMTDIYVRADAPTYAAPPIDIEVNNQNVSYQEGKTVPDFGGMEWKSEYEVHRYDFQNQGNNKISKLKLIIQHPGCIVHSNTKGPSVGGQVTVKNTFSYRVSGDLATLSRDNSKLDVYHCTKTVVMRDILPKEERSFEFVVTQKFDQCDYLVAFSPDEKVQVRYKWPERGKIYSERTSIKMSGMPIEYQQSRNLPYTATRARLVGEDGPTTSNYLIGVNVDRINDGLAACYHLNESASTG</sequence>
<evidence type="ECO:0000313" key="2">
    <source>
        <dbReference type="Proteomes" id="UP001166304"/>
    </source>
</evidence>